<dbReference type="GO" id="GO:0000324">
    <property type="term" value="C:fungal-type vacuole"/>
    <property type="evidence" value="ECO:0007669"/>
    <property type="project" value="TreeGrafter"/>
</dbReference>
<evidence type="ECO:0000256" key="2">
    <source>
        <dbReference type="ARBA" id="ARBA00022692"/>
    </source>
</evidence>
<dbReference type="GO" id="GO:0005886">
    <property type="term" value="C:plasma membrane"/>
    <property type="evidence" value="ECO:0007669"/>
    <property type="project" value="TreeGrafter"/>
</dbReference>
<dbReference type="OMA" id="RHKAIKN"/>
<keyword evidence="3 5" id="KW-1133">Transmembrane helix</keyword>
<dbReference type="PANTHER" id="PTHR31465:SF8">
    <property type="entry name" value="DOMAIN PROTEIN, PUTATIVE (AFU_ORTHOLOGUE AFUA_6G14140)-RELATED"/>
    <property type="match status" value="1"/>
</dbReference>
<dbReference type="Pfam" id="PF04479">
    <property type="entry name" value="RTA1"/>
    <property type="match status" value="1"/>
</dbReference>
<organism evidence="6 7">
    <name type="scientific">Pestalotiopsis fici (strain W106-1 / CGMCC3.15140)</name>
    <dbReference type="NCBI Taxonomy" id="1229662"/>
    <lineage>
        <taxon>Eukaryota</taxon>
        <taxon>Fungi</taxon>
        <taxon>Dikarya</taxon>
        <taxon>Ascomycota</taxon>
        <taxon>Pezizomycotina</taxon>
        <taxon>Sordariomycetes</taxon>
        <taxon>Xylariomycetidae</taxon>
        <taxon>Amphisphaeriales</taxon>
        <taxon>Sporocadaceae</taxon>
        <taxon>Pestalotiopsis</taxon>
    </lineage>
</organism>
<feature type="transmembrane region" description="Helical" evidence="5">
    <location>
        <begin position="218"/>
        <end position="236"/>
    </location>
</feature>
<dbReference type="Proteomes" id="UP000030651">
    <property type="component" value="Unassembled WGS sequence"/>
</dbReference>
<dbReference type="InParanoid" id="W3WWB8"/>
<feature type="transmembrane region" description="Helical" evidence="5">
    <location>
        <begin position="166"/>
        <end position="191"/>
    </location>
</feature>
<feature type="transmembrane region" description="Helical" evidence="5">
    <location>
        <begin position="130"/>
        <end position="154"/>
    </location>
</feature>
<reference evidence="7" key="1">
    <citation type="journal article" date="2015" name="BMC Genomics">
        <title>Genomic and transcriptomic analysis of the endophytic fungus Pestalotiopsis fici reveals its lifestyle and high potential for synthesis of natural products.</title>
        <authorList>
            <person name="Wang X."/>
            <person name="Zhang X."/>
            <person name="Liu L."/>
            <person name="Xiang M."/>
            <person name="Wang W."/>
            <person name="Sun X."/>
            <person name="Che Y."/>
            <person name="Guo L."/>
            <person name="Liu G."/>
            <person name="Guo L."/>
            <person name="Wang C."/>
            <person name="Yin W.B."/>
            <person name="Stadler M."/>
            <person name="Zhang X."/>
            <person name="Liu X."/>
        </authorList>
    </citation>
    <scope>NUCLEOTIDE SEQUENCE [LARGE SCALE GENOMIC DNA]</scope>
    <source>
        <strain evidence="7">W106-1 / CGMCC3.15140</strain>
    </source>
</reference>
<feature type="transmembrane region" description="Helical" evidence="5">
    <location>
        <begin position="54"/>
        <end position="75"/>
    </location>
</feature>
<name>W3WWB8_PESFW</name>
<evidence type="ECO:0008006" key="8">
    <source>
        <dbReference type="Google" id="ProtNLM"/>
    </source>
</evidence>
<dbReference type="RefSeq" id="XP_007838058.1">
    <property type="nucleotide sequence ID" value="XM_007839867.1"/>
</dbReference>
<gene>
    <name evidence="6" type="ORF">PFICI_11286</name>
</gene>
<sequence>MSTFAKCTSVTPLCPVEATTYGYYPDLGGNVALCVVFGLVLIAQLIIGFSSRILGYSIVIACGSLLECVGYIGRLKMHHNPWDMSGFQMQIVCLIIGPSFTAAGVYLTLKHFVYHNGPEYSRIKPAQYPWIFVCCDAGSIILQAAGGGVAGAAGKKNPDLLNTGNNIMIAGIAFQVATMTICGLLSIDYVIRLLRHRNHRHDEPNTQKYNKMNKRAHLFHIVVGFAYVTILIRSIYRIPEMAGGWGNEMMRNEKEFLLLDGLMIALASIALTLFHPAFFYPIIKGEKVVMEEHIQL</sequence>
<dbReference type="AlphaFoldDB" id="W3WWB8"/>
<evidence type="ECO:0000313" key="7">
    <source>
        <dbReference type="Proteomes" id="UP000030651"/>
    </source>
</evidence>
<evidence type="ECO:0000313" key="6">
    <source>
        <dbReference type="EMBL" id="ETS77412.1"/>
    </source>
</evidence>
<feature type="transmembrane region" description="Helical" evidence="5">
    <location>
        <begin position="27"/>
        <end position="47"/>
    </location>
</feature>
<feature type="transmembrane region" description="Helical" evidence="5">
    <location>
        <begin position="256"/>
        <end position="280"/>
    </location>
</feature>
<keyword evidence="7" id="KW-1185">Reference proteome</keyword>
<keyword evidence="2 5" id="KW-0812">Transmembrane</keyword>
<accession>W3WWB8</accession>
<keyword evidence="4 5" id="KW-0472">Membrane</keyword>
<protein>
    <recommendedName>
        <fullName evidence="8">Sphingoid long-chain base transporter RSB1</fullName>
    </recommendedName>
</protein>
<feature type="transmembrane region" description="Helical" evidence="5">
    <location>
        <begin position="87"/>
        <end position="109"/>
    </location>
</feature>
<comment type="subcellular location">
    <subcellularLocation>
        <location evidence="1">Membrane</location>
        <topology evidence="1">Multi-pass membrane protein</topology>
    </subcellularLocation>
</comment>
<dbReference type="FunCoup" id="W3WWB8">
    <property type="interactions" value="40"/>
</dbReference>
<dbReference type="EMBL" id="KI912116">
    <property type="protein sequence ID" value="ETS77412.1"/>
    <property type="molecule type" value="Genomic_DNA"/>
</dbReference>
<dbReference type="GeneID" id="19276299"/>
<dbReference type="PANTHER" id="PTHR31465">
    <property type="entry name" value="PROTEIN RTA1-RELATED"/>
    <property type="match status" value="1"/>
</dbReference>
<evidence type="ECO:0000256" key="3">
    <source>
        <dbReference type="ARBA" id="ARBA00022989"/>
    </source>
</evidence>
<proteinExistence type="predicted"/>
<dbReference type="eggNOG" id="ENOG502QU4U">
    <property type="taxonomic scope" value="Eukaryota"/>
</dbReference>
<dbReference type="HOGENOM" id="CLU_033465_6_1_1"/>
<evidence type="ECO:0000256" key="5">
    <source>
        <dbReference type="SAM" id="Phobius"/>
    </source>
</evidence>
<evidence type="ECO:0000256" key="4">
    <source>
        <dbReference type="ARBA" id="ARBA00023136"/>
    </source>
</evidence>
<dbReference type="OrthoDB" id="4521223at2759"/>
<dbReference type="InterPro" id="IPR007568">
    <property type="entry name" value="RTA1"/>
</dbReference>
<dbReference type="KEGG" id="pfy:PFICI_11286"/>
<evidence type="ECO:0000256" key="1">
    <source>
        <dbReference type="ARBA" id="ARBA00004141"/>
    </source>
</evidence>